<keyword evidence="7" id="KW-0539">Nucleus</keyword>
<comment type="subcellular location">
    <subcellularLocation>
        <location evidence="1">Nucleus</location>
    </subcellularLocation>
</comment>
<keyword evidence="3" id="KW-0677">Repeat</keyword>
<evidence type="ECO:0000259" key="9">
    <source>
        <dbReference type="SMART" id="SM00249"/>
    </source>
</evidence>
<protein>
    <submittedName>
        <fullName evidence="10">Putative metal response element binding transcription factor 2</fullName>
    </submittedName>
</protein>
<feature type="compositionally biased region" description="Low complexity" evidence="8">
    <location>
        <begin position="246"/>
        <end position="257"/>
    </location>
</feature>
<reference evidence="10" key="1">
    <citation type="journal article" date="2015" name="Sci. Rep.">
        <title>Tissue- and time-dependent transcription in Ixodes ricinus salivary glands and midguts when blood feeding on the vertebrate host.</title>
        <authorList>
            <person name="Kotsyfakis M."/>
            <person name="Schwarz A."/>
            <person name="Erhart J."/>
            <person name="Ribeiro J.M."/>
        </authorList>
    </citation>
    <scope>NUCLEOTIDE SEQUENCE</scope>
    <source>
        <tissue evidence="10">Salivary gland and midgut</tissue>
    </source>
</reference>
<dbReference type="FunFam" id="3.90.980.20:FF:000001">
    <property type="entry name" value="metal-response element-binding transcription factor 2 isoform X1"/>
    <property type="match status" value="1"/>
</dbReference>
<feature type="compositionally biased region" description="Pro residues" evidence="8">
    <location>
        <begin position="328"/>
        <end position="338"/>
    </location>
</feature>
<dbReference type="InterPro" id="IPR019786">
    <property type="entry name" value="Zinc_finger_PHD-type_CS"/>
</dbReference>
<evidence type="ECO:0000256" key="3">
    <source>
        <dbReference type="ARBA" id="ARBA00022737"/>
    </source>
</evidence>
<proteinExistence type="evidence at transcript level"/>
<feature type="compositionally biased region" description="Low complexity" evidence="8">
    <location>
        <begin position="414"/>
        <end position="439"/>
    </location>
</feature>
<dbReference type="PROSITE" id="PS01359">
    <property type="entry name" value="ZF_PHD_1"/>
    <property type="match status" value="1"/>
</dbReference>
<evidence type="ECO:0000313" key="10">
    <source>
        <dbReference type="EMBL" id="JAB74381.1"/>
    </source>
</evidence>
<dbReference type="Gene3D" id="3.90.980.20">
    <property type="match status" value="1"/>
</dbReference>
<dbReference type="CDD" id="cd15503">
    <property type="entry name" value="PHD2_MTF2_PHF19_like"/>
    <property type="match status" value="1"/>
</dbReference>
<evidence type="ECO:0000256" key="6">
    <source>
        <dbReference type="ARBA" id="ARBA00022853"/>
    </source>
</evidence>
<dbReference type="InterPro" id="IPR011011">
    <property type="entry name" value="Znf_FYVE_PHD"/>
</dbReference>
<organism evidence="10">
    <name type="scientific">Ixodes ricinus</name>
    <name type="common">Common tick</name>
    <name type="synonym">Acarus ricinus</name>
    <dbReference type="NCBI Taxonomy" id="34613"/>
    <lineage>
        <taxon>Eukaryota</taxon>
        <taxon>Metazoa</taxon>
        <taxon>Ecdysozoa</taxon>
        <taxon>Arthropoda</taxon>
        <taxon>Chelicerata</taxon>
        <taxon>Arachnida</taxon>
        <taxon>Acari</taxon>
        <taxon>Parasitiformes</taxon>
        <taxon>Ixodida</taxon>
        <taxon>Ixodoidea</taxon>
        <taxon>Ixodidae</taxon>
        <taxon>Ixodinae</taxon>
        <taxon>Ixodes</taxon>
    </lineage>
</organism>
<dbReference type="EMBL" id="GANP01010087">
    <property type="protein sequence ID" value="JAB74381.1"/>
    <property type="molecule type" value="mRNA"/>
</dbReference>
<dbReference type="GO" id="GO:0008270">
    <property type="term" value="F:zinc ion binding"/>
    <property type="evidence" value="ECO:0007669"/>
    <property type="project" value="UniProtKB-KW"/>
</dbReference>
<feature type="region of interest" description="Disordered" evidence="8">
    <location>
        <begin position="192"/>
        <end position="298"/>
    </location>
</feature>
<keyword evidence="6" id="KW-0156">Chromatin regulator</keyword>
<accession>V5IEJ3</accession>
<dbReference type="AlphaFoldDB" id="V5IEJ3"/>
<feature type="domain" description="Zinc finger PHD-type" evidence="9">
    <location>
        <begin position="27"/>
        <end position="77"/>
    </location>
</feature>
<keyword evidence="4" id="KW-0863">Zinc-finger</keyword>
<evidence type="ECO:0000256" key="4">
    <source>
        <dbReference type="ARBA" id="ARBA00022771"/>
    </source>
</evidence>
<evidence type="ECO:0000256" key="7">
    <source>
        <dbReference type="ARBA" id="ARBA00023242"/>
    </source>
</evidence>
<keyword evidence="5" id="KW-0862">Zinc</keyword>
<feature type="compositionally biased region" description="Basic and acidic residues" evidence="8">
    <location>
        <begin position="388"/>
        <end position="400"/>
    </location>
</feature>
<name>V5IEJ3_IXORI</name>
<evidence type="ECO:0000256" key="5">
    <source>
        <dbReference type="ARBA" id="ARBA00022833"/>
    </source>
</evidence>
<evidence type="ECO:0000256" key="1">
    <source>
        <dbReference type="ARBA" id="ARBA00004123"/>
    </source>
</evidence>
<sequence length="498" mass="55544">MFKLGFPYNMKSLQWDSQHRVNTRNCYCYCGGPGVWNKKMLQCRLCQQWFHEACIQGLETPLLYGDSFYYFSCSVCNNGPEVVKRMPLCWMDITHLTLYNLVMEHHKRYYELDEEIMPYLNSIWLALQLPSDIFRCSMRERRLNIYECLYGDSSRFKSGKEVKKRTSLWSLRDRCEPPDPRRATALLRENKNSNVMPARSAKDPVSVPSGGTLFRKGPGRGMLVLPGRENGQIKRRRRKAHDIPQKGANAVGKANNAQSRKQVLGGLPSGKAQPVANGVAPDPSASDDDDESSSSCSTAVSSTFLDSFIPVPDDFEGGNNPFRLLEASPPPPVLPPRPRPGRPRKPKPPPDKVPSEAKQLQQPPRLKPNQVETFKPTQSHRNSRKATSCRDSHRIPKLQDSRMVTLARSDSDSDSSTSGSSSTSTTSTSTSSSSSGSSSITTEGRNVMEATAPQRWKSALRSGEKCDTSKRFSVLAKRVGADGKIQYLVEWDGASSRS</sequence>
<dbReference type="SUPFAM" id="SSF57903">
    <property type="entry name" value="FYVE/PHD zinc finger"/>
    <property type="match status" value="1"/>
</dbReference>
<evidence type="ECO:0000256" key="8">
    <source>
        <dbReference type="SAM" id="MobiDB-lite"/>
    </source>
</evidence>
<dbReference type="InterPro" id="IPR001965">
    <property type="entry name" value="Znf_PHD"/>
</dbReference>
<dbReference type="Pfam" id="PF14061">
    <property type="entry name" value="Mtf2_C"/>
    <property type="match status" value="1"/>
</dbReference>
<feature type="region of interest" description="Disordered" evidence="8">
    <location>
        <begin position="311"/>
        <end position="463"/>
    </location>
</feature>
<keyword evidence="2" id="KW-0479">Metal-binding</keyword>
<dbReference type="GO" id="GO:0006325">
    <property type="term" value="P:chromatin organization"/>
    <property type="evidence" value="ECO:0007669"/>
    <property type="project" value="UniProtKB-KW"/>
</dbReference>
<dbReference type="GO" id="GO:0005634">
    <property type="term" value="C:nucleus"/>
    <property type="evidence" value="ECO:0007669"/>
    <property type="project" value="UniProtKB-SubCell"/>
</dbReference>
<dbReference type="SMART" id="SM00249">
    <property type="entry name" value="PHD"/>
    <property type="match status" value="1"/>
</dbReference>
<evidence type="ECO:0000256" key="2">
    <source>
        <dbReference type="ARBA" id="ARBA00022723"/>
    </source>
</evidence>
<dbReference type="InterPro" id="IPR025894">
    <property type="entry name" value="Mtf2_C_dom"/>
</dbReference>
<feature type="compositionally biased region" description="Polar residues" evidence="8">
    <location>
        <begin position="370"/>
        <end position="380"/>
    </location>
</feature>